<protein>
    <submittedName>
        <fullName evidence="3">Alkyl hydroperoxide reductase/ thiol specific antioxidant/ mal allergen</fullName>
    </submittedName>
</protein>
<feature type="transmembrane region" description="Helical" evidence="1">
    <location>
        <begin position="12"/>
        <end position="32"/>
    </location>
</feature>
<organism evidence="3 4">
    <name type="scientific">Deinococcus aerius</name>
    <dbReference type="NCBI Taxonomy" id="200253"/>
    <lineage>
        <taxon>Bacteria</taxon>
        <taxon>Thermotogati</taxon>
        <taxon>Deinococcota</taxon>
        <taxon>Deinococci</taxon>
        <taxon>Deinococcales</taxon>
        <taxon>Deinococcaceae</taxon>
        <taxon>Deinococcus</taxon>
    </lineage>
</organism>
<comment type="caution">
    <text evidence="3">The sequence shown here is derived from an EMBL/GenBank/DDBJ whole genome shotgun (WGS) entry which is preliminary data.</text>
</comment>
<feature type="transmembrane region" description="Helical" evidence="1">
    <location>
        <begin position="105"/>
        <end position="122"/>
    </location>
</feature>
<dbReference type="RefSeq" id="WP_103128031.1">
    <property type="nucleotide sequence ID" value="NZ_BFAG01000002.1"/>
</dbReference>
<dbReference type="InterPro" id="IPR013766">
    <property type="entry name" value="Thioredoxin_domain"/>
</dbReference>
<dbReference type="AlphaFoldDB" id="A0A2I9DVH9"/>
<feature type="domain" description="Thioredoxin" evidence="2">
    <location>
        <begin position="125"/>
        <end position="258"/>
    </location>
</feature>
<gene>
    <name evidence="3" type="ORF">DAERI_020062</name>
</gene>
<evidence type="ECO:0000313" key="4">
    <source>
        <dbReference type="Proteomes" id="UP000236569"/>
    </source>
</evidence>
<dbReference type="PANTHER" id="PTHR42852:SF13">
    <property type="entry name" value="PROTEIN DIPZ"/>
    <property type="match status" value="1"/>
</dbReference>
<dbReference type="PANTHER" id="PTHR42852">
    <property type="entry name" value="THIOL:DISULFIDE INTERCHANGE PROTEIN DSBE"/>
    <property type="match status" value="1"/>
</dbReference>
<proteinExistence type="predicted"/>
<evidence type="ECO:0000313" key="3">
    <source>
        <dbReference type="EMBL" id="GBF04465.1"/>
    </source>
</evidence>
<sequence>MNIGPDALKIGSLVLGWSQLTLVLGLLAWSSLARFRGAGLAAAVALVTARLWATLPGLFGNLGQPLGAGVLELLDVRRGGWAWGPGLAAGLLALWWPRRRLPDRLALPLLVTVLAGVLPLLLRPTPAVQTFPEARFPRLAGGTVSRPAPLPRPGVVNLWATWCPPCRAEMPLLMRAVRAGEPVVLLNVGEPAGRVGAFLGAYAPAGATWLGGEAVTGTLRVSGFPTTLAVNARGRIVARHLGPLSSAQLQTLIRQAKDTP</sequence>
<dbReference type="Proteomes" id="UP000236569">
    <property type="component" value="Unassembled WGS sequence"/>
</dbReference>
<feature type="transmembrane region" description="Helical" evidence="1">
    <location>
        <begin position="79"/>
        <end position="96"/>
    </location>
</feature>
<keyword evidence="1" id="KW-1133">Transmembrane helix</keyword>
<dbReference type="EMBL" id="BFAG01000002">
    <property type="protein sequence ID" value="GBF04465.1"/>
    <property type="molecule type" value="Genomic_DNA"/>
</dbReference>
<reference evidence="4" key="1">
    <citation type="submission" date="2018-01" db="EMBL/GenBank/DDBJ databases">
        <title>Draft Genome Sequence of the Radioresistant Bacterium Deinococcus aerius TR0125, Isolated from the Higher Atmosphere above Japan.</title>
        <authorList>
            <person name="Satoh K."/>
            <person name="Arai H."/>
            <person name="Sanzen T."/>
            <person name="Kawaguchi Y."/>
            <person name="Hayashi H."/>
            <person name="Yokobori S."/>
            <person name="Yamagishi A."/>
            <person name="Oono Y."/>
            <person name="Narumi I."/>
        </authorList>
    </citation>
    <scope>NUCLEOTIDE SEQUENCE [LARGE SCALE GENOMIC DNA]</scope>
    <source>
        <strain evidence="4">TR0125</strain>
    </source>
</reference>
<evidence type="ECO:0000259" key="2">
    <source>
        <dbReference type="PROSITE" id="PS51352"/>
    </source>
</evidence>
<dbReference type="OrthoDB" id="63842at2"/>
<evidence type="ECO:0000256" key="1">
    <source>
        <dbReference type="SAM" id="Phobius"/>
    </source>
</evidence>
<dbReference type="InterPro" id="IPR050553">
    <property type="entry name" value="Thioredoxin_ResA/DsbE_sf"/>
</dbReference>
<name>A0A2I9DVH9_9DEIO</name>
<dbReference type="InterPro" id="IPR017937">
    <property type="entry name" value="Thioredoxin_CS"/>
</dbReference>
<dbReference type="Gene3D" id="3.40.30.10">
    <property type="entry name" value="Glutaredoxin"/>
    <property type="match status" value="1"/>
</dbReference>
<keyword evidence="4" id="KW-1185">Reference proteome</keyword>
<keyword evidence="1" id="KW-0812">Transmembrane</keyword>
<accession>A0A2I9DVH9</accession>
<dbReference type="SUPFAM" id="SSF52833">
    <property type="entry name" value="Thioredoxin-like"/>
    <property type="match status" value="1"/>
</dbReference>
<dbReference type="CDD" id="cd02966">
    <property type="entry name" value="TlpA_like_family"/>
    <property type="match status" value="1"/>
</dbReference>
<feature type="transmembrane region" description="Helical" evidence="1">
    <location>
        <begin position="39"/>
        <end position="59"/>
    </location>
</feature>
<dbReference type="InterPro" id="IPR036249">
    <property type="entry name" value="Thioredoxin-like_sf"/>
</dbReference>
<keyword evidence="1" id="KW-0472">Membrane</keyword>
<dbReference type="PROSITE" id="PS51352">
    <property type="entry name" value="THIOREDOXIN_2"/>
    <property type="match status" value="1"/>
</dbReference>
<dbReference type="PROSITE" id="PS00194">
    <property type="entry name" value="THIOREDOXIN_1"/>
    <property type="match status" value="1"/>
</dbReference>